<evidence type="ECO:0000313" key="4">
    <source>
        <dbReference type="Proteomes" id="UP000215902"/>
    </source>
</evidence>
<dbReference type="PANTHER" id="PTHR22948:SF29">
    <property type="entry name" value="FI02030P-RELATED"/>
    <property type="match status" value="1"/>
</dbReference>
<proteinExistence type="predicted"/>
<feature type="domain" description="Tudor" evidence="2">
    <location>
        <begin position="369"/>
        <end position="431"/>
    </location>
</feature>
<feature type="region of interest" description="Disordered" evidence="1">
    <location>
        <begin position="263"/>
        <end position="317"/>
    </location>
</feature>
<feature type="domain" description="Tudor" evidence="2">
    <location>
        <begin position="50"/>
        <end position="105"/>
    </location>
</feature>
<protein>
    <recommendedName>
        <fullName evidence="2">Tudor domain-containing protein</fullName>
    </recommendedName>
</protein>
<evidence type="ECO:0000256" key="1">
    <source>
        <dbReference type="SAM" id="MobiDB-lite"/>
    </source>
</evidence>
<feature type="non-terminal residue" evidence="3">
    <location>
        <position position="1"/>
    </location>
</feature>
<dbReference type="OrthoDB" id="341421at2759"/>
<keyword evidence="4" id="KW-1185">Reference proteome</keyword>
<dbReference type="Pfam" id="PF00567">
    <property type="entry name" value="TUDOR"/>
    <property type="match status" value="1"/>
</dbReference>
<accession>A0A267EA09</accession>
<dbReference type="AlphaFoldDB" id="A0A267EA09"/>
<dbReference type="Gene3D" id="2.30.30.140">
    <property type="match status" value="1"/>
</dbReference>
<dbReference type="InterPro" id="IPR035437">
    <property type="entry name" value="SNase_OB-fold_sf"/>
</dbReference>
<dbReference type="InterPro" id="IPR002999">
    <property type="entry name" value="Tudor"/>
</dbReference>
<dbReference type="Gene3D" id="2.40.50.90">
    <property type="match status" value="1"/>
</dbReference>
<dbReference type="SUPFAM" id="SSF63748">
    <property type="entry name" value="Tudor/PWWP/MBT"/>
    <property type="match status" value="1"/>
</dbReference>
<organism evidence="3 4">
    <name type="scientific">Macrostomum lignano</name>
    <dbReference type="NCBI Taxonomy" id="282301"/>
    <lineage>
        <taxon>Eukaryota</taxon>
        <taxon>Metazoa</taxon>
        <taxon>Spiralia</taxon>
        <taxon>Lophotrochozoa</taxon>
        <taxon>Platyhelminthes</taxon>
        <taxon>Rhabditophora</taxon>
        <taxon>Macrostomorpha</taxon>
        <taxon>Macrostomida</taxon>
        <taxon>Macrostomidae</taxon>
        <taxon>Macrostomum</taxon>
    </lineage>
</organism>
<dbReference type="Proteomes" id="UP000215902">
    <property type="component" value="Unassembled WGS sequence"/>
</dbReference>
<gene>
    <name evidence="3" type="ORF">BOX15_Mlig032908g2</name>
</gene>
<reference evidence="3 4" key="1">
    <citation type="submission" date="2017-06" db="EMBL/GenBank/DDBJ databases">
        <title>A platform for efficient transgenesis in Macrostomum lignano, a flatworm model organism for stem cell research.</title>
        <authorList>
            <person name="Berezikov E."/>
        </authorList>
    </citation>
    <scope>NUCLEOTIDE SEQUENCE [LARGE SCALE GENOMIC DNA]</scope>
    <source>
        <strain evidence="3">DV1</strain>
        <tissue evidence="3">Whole organism</tissue>
    </source>
</reference>
<sequence>ARQIMSNCSIMLSGILAHVADFDRLYINLDKEANDLAQVQQLVEACSKPAVPVPGELFAACYEGSLYRGMCIRAGREDSLIHFLDYGNTERVPLNQMFELPAGLLQTSPPLVRCCSLEGLLAIDEEAALAEITRLALERPVTLRLSDGTDCGQAAIVVEDLLDEAGQSVSERLIELRLVRRYKPVRYGNKQAAGTAPVVAMRPITNINAALCDENSNLPINELSLAKQTASALKFCESNDLLKPPSNETKWPSNEIKPLINEAKSPSNEAKSPSNNVKLPSNDAKPPSNEAKPPNNEAKPPSNEIKPPGDEIKPPGDKLHCIYSGPLKLTHIVSPSEFYCILPGAPPSPPAPPLTYKKPAHLVSLADQNEIDVNSVYLGQYSHDPTRRYHRMRLLRLNLSNNTATVLLVDFGYVETCKSLSEIYVVPPTDAELAAFMTAPTRASLCRLRGLAVGALPGLTSKAVCLMRRLADPSWADLKESGGAAATTSAVSAYADVYSSESGGLPCYPVDLHVSGSGNSGCLMASQLISAGLAMRE</sequence>
<feature type="compositionally biased region" description="Basic and acidic residues" evidence="1">
    <location>
        <begin position="307"/>
        <end position="317"/>
    </location>
</feature>
<dbReference type="InterPro" id="IPR050621">
    <property type="entry name" value="Tudor_domain_containing"/>
</dbReference>
<evidence type="ECO:0000313" key="3">
    <source>
        <dbReference type="EMBL" id="PAA58403.1"/>
    </source>
</evidence>
<dbReference type="CDD" id="cd20379">
    <property type="entry name" value="Tudor_dTUD-like"/>
    <property type="match status" value="2"/>
</dbReference>
<evidence type="ECO:0000259" key="2">
    <source>
        <dbReference type="SMART" id="SM00333"/>
    </source>
</evidence>
<feature type="compositionally biased region" description="Polar residues" evidence="1">
    <location>
        <begin position="264"/>
        <end position="279"/>
    </location>
</feature>
<dbReference type="PANTHER" id="PTHR22948">
    <property type="entry name" value="TUDOR DOMAIN CONTAINING PROTEIN"/>
    <property type="match status" value="1"/>
</dbReference>
<name>A0A267EA09_9PLAT</name>
<comment type="caution">
    <text evidence="3">The sequence shown here is derived from an EMBL/GenBank/DDBJ whole genome shotgun (WGS) entry which is preliminary data.</text>
</comment>
<dbReference type="SMART" id="SM00333">
    <property type="entry name" value="TUDOR"/>
    <property type="match status" value="2"/>
</dbReference>
<dbReference type="EMBL" id="NIVC01002379">
    <property type="protein sequence ID" value="PAA58403.1"/>
    <property type="molecule type" value="Genomic_DNA"/>
</dbReference>